<dbReference type="InterPro" id="IPR036875">
    <property type="entry name" value="Znf_CCHC_sf"/>
</dbReference>
<feature type="compositionally biased region" description="Gly residues" evidence="2">
    <location>
        <begin position="248"/>
        <end position="259"/>
    </location>
</feature>
<keyword evidence="1" id="KW-0479">Metal-binding</keyword>
<accession>A0A1Q9DFU2</accession>
<organism evidence="4 5">
    <name type="scientific">Symbiodinium microadriaticum</name>
    <name type="common">Dinoflagellate</name>
    <name type="synonym">Zooxanthella microadriatica</name>
    <dbReference type="NCBI Taxonomy" id="2951"/>
    <lineage>
        <taxon>Eukaryota</taxon>
        <taxon>Sar</taxon>
        <taxon>Alveolata</taxon>
        <taxon>Dinophyceae</taxon>
        <taxon>Suessiales</taxon>
        <taxon>Symbiodiniaceae</taxon>
        <taxon>Symbiodinium</taxon>
    </lineage>
</organism>
<dbReference type="EMBL" id="LSRX01000561">
    <property type="protein sequence ID" value="OLP94025.1"/>
    <property type="molecule type" value="Genomic_DNA"/>
</dbReference>
<evidence type="ECO:0000313" key="4">
    <source>
        <dbReference type="EMBL" id="OLP94025.1"/>
    </source>
</evidence>
<keyword evidence="5" id="KW-1185">Reference proteome</keyword>
<dbReference type="GO" id="GO:0008270">
    <property type="term" value="F:zinc ion binding"/>
    <property type="evidence" value="ECO:0007669"/>
    <property type="project" value="UniProtKB-KW"/>
</dbReference>
<evidence type="ECO:0000256" key="2">
    <source>
        <dbReference type="SAM" id="MobiDB-lite"/>
    </source>
</evidence>
<feature type="compositionally biased region" description="Basic and acidic residues" evidence="2">
    <location>
        <begin position="265"/>
        <end position="277"/>
    </location>
</feature>
<evidence type="ECO:0000313" key="5">
    <source>
        <dbReference type="Proteomes" id="UP000186817"/>
    </source>
</evidence>
<keyword evidence="1" id="KW-0863">Zinc-finger</keyword>
<dbReference type="Proteomes" id="UP000186817">
    <property type="component" value="Unassembled WGS sequence"/>
</dbReference>
<dbReference type="SMART" id="SM00343">
    <property type="entry name" value="ZnF_C2HC"/>
    <property type="match status" value="1"/>
</dbReference>
<sequence>MGQSLQAESYAGDWVPEPAGEDDFNGHVQKIRVSTNPDRVTFEVHSSGYHSLLCGDVGDDWSLAPDDVWNLCGTEFSAEALAAVEADSEGNGFSGSLEWRHQWIAESGLLRTELHGPKVCKPEGPPSETTLRIERKLLSADKMMVQLQIVDEEVKDVSQCIYCRTAATSTTGPSPVSFLRVHGRPLKTLEDRLTVLDKVGQLVADSCEEISQAQATDRACDQGAALTAAAEGSVHWKVKRRRWSHSGDTGGVSSGGPDGSSGYESEEKQSAPRRDGWDGWAEDGSWFGGSFSEAFGTWRGRRGFNENWSWKSDVEPDTTIKDDPNDEEIEDLRGKVKVVGGQAGPERKGTGKVSNTYPPVFRAKPQESYQEWKRSVEFWIGGEGEQLPVELIGPRMMVQLKDRAAQLVKHLNINDVNGPNGKQIIFKELEKSPLIKQVDRHRVDEHRRRLMQLNRAPGESMESYVTRAGVYRSHLLGVDPGMAMGEAFYVGHLLDHAKLTKRDRAMIKTKAGGLTDEEKVTSAMIELASEMDGESGFPVGASEPNLARNGEEWLLQRDRALRGAFLAEADEESVLGEDFGGEADGPEADAAPPELLHLEHEAFGTQFKARQKIAEVRKLRQYYQKPDTEEKKKWLTEQMKKNPCHACGQLGHWSRECPMKAQQVLFAKSRAATSTPVPSRVATIPEEDEGAEWALLASLCSKGAGSLDAGSRATEQYMGATGVFLSVRESATKQVHTAFSTVSMGLYDVCWSMQQLAFKVILDIGCMRSVVGVRWATEVLERWKAEGRWHRVEKENEAFRFGDGEVLHSRYRMEFIGSFAGKPVVYGFSFVEGVCPPLFSRSGCTQLGVVIDCEHHSISSRRLGIKSFGLGRAEGHYTLCIDDSGMDVAAIDLPRDFRLGAGMDAMSICSEVLPEKPEKSRDCPTLQNISDEEDFTMVTDQGEDKDPLRRKAKQPPPRAAATPMPPTSLLSPAVNPVAVGSSDLTAEEIALLTKRRQKAALAKSKAQQHRALTVEKADYPSLSHVWSAEVGLNLAAATRSRMVTFGWKRMLWQLRVKQAIEQEGTKRWKRNPRWLAMLFGKEVAALWGHFGAMRQKINNPDVWHLM</sequence>
<feature type="region of interest" description="Disordered" evidence="2">
    <location>
        <begin position="916"/>
        <end position="972"/>
    </location>
</feature>
<comment type="caution">
    <text evidence="4">The sequence shown here is derived from an EMBL/GenBank/DDBJ whole genome shotgun (WGS) entry which is preliminary data.</text>
</comment>
<feature type="region of interest" description="Disordered" evidence="2">
    <location>
        <begin position="307"/>
        <end position="326"/>
    </location>
</feature>
<protein>
    <recommendedName>
        <fullName evidence="3">CCHC-type domain-containing protein</fullName>
    </recommendedName>
</protein>
<gene>
    <name evidence="4" type="ORF">AK812_SmicGene23987</name>
</gene>
<evidence type="ECO:0000256" key="1">
    <source>
        <dbReference type="PROSITE-ProRule" id="PRU00047"/>
    </source>
</evidence>
<keyword evidence="1" id="KW-0862">Zinc</keyword>
<feature type="domain" description="CCHC-type" evidence="3">
    <location>
        <begin position="644"/>
        <end position="658"/>
    </location>
</feature>
<dbReference type="OrthoDB" id="444068at2759"/>
<dbReference type="SUPFAM" id="SSF57756">
    <property type="entry name" value="Retrovirus zinc finger-like domains"/>
    <property type="match status" value="1"/>
</dbReference>
<proteinExistence type="predicted"/>
<dbReference type="Gene3D" id="4.10.60.10">
    <property type="entry name" value="Zinc finger, CCHC-type"/>
    <property type="match status" value="1"/>
</dbReference>
<dbReference type="GO" id="GO:0003676">
    <property type="term" value="F:nucleic acid binding"/>
    <property type="evidence" value="ECO:0007669"/>
    <property type="project" value="InterPro"/>
</dbReference>
<dbReference type="Pfam" id="PF00098">
    <property type="entry name" value="zf-CCHC"/>
    <property type="match status" value="1"/>
</dbReference>
<dbReference type="InterPro" id="IPR001878">
    <property type="entry name" value="Znf_CCHC"/>
</dbReference>
<dbReference type="AlphaFoldDB" id="A0A1Q9DFU2"/>
<name>A0A1Q9DFU2_SYMMI</name>
<reference evidence="4 5" key="1">
    <citation type="submission" date="2016-02" db="EMBL/GenBank/DDBJ databases">
        <title>Genome analysis of coral dinoflagellate symbionts highlights evolutionary adaptations to a symbiotic lifestyle.</title>
        <authorList>
            <person name="Aranda M."/>
            <person name="Li Y."/>
            <person name="Liew Y.J."/>
            <person name="Baumgarten S."/>
            <person name="Simakov O."/>
            <person name="Wilson M."/>
            <person name="Piel J."/>
            <person name="Ashoor H."/>
            <person name="Bougouffa S."/>
            <person name="Bajic V.B."/>
            <person name="Ryu T."/>
            <person name="Ravasi T."/>
            <person name="Bayer T."/>
            <person name="Micklem G."/>
            <person name="Kim H."/>
            <person name="Bhak J."/>
            <person name="Lajeunesse T.C."/>
            <person name="Voolstra C.R."/>
        </authorList>
    </citation>
    <scope>NUCLEOTIDE SEQUENCE [LARGE SCALE GENOMIC DNA]</scope>
    <source>
        <strain evidence="4 5">CCMP2467</strain>
    </source>
</reference>
<evidence type="ECO:0000259" key="3">
    <source>
        <dbReference type="PROSITE" id="PS50158"/>
    </source>
</evidence>
<feature type="region of interest" description="Disordered" evidence="2">
    <location>
        <begin position="340"/>
        <end position="359"/>
    </location>
</feature>
<feature type="compositionally biased region" description="Pro residues" evidence="2">
    <location>
        <begin position="954"/>
        <end position="966"/>
    </location>
</feature>
<feature type="compositionally biased region" description="Basic and acidic residues" evidence="2">
    <location>
        <begin position="312"/>
        <end position="323"/>
    </location>
</feature>
<feature type="region of interest" description="Disordered" evidence="2">
    <location>
        <begin position="239"/>
        <end position="279"/>
    </location>
</feature>
<dbReference type="PROSITE" id="PS50158">
    <property type="entry name" value="ZF_CCHC"/>
    <property type="match status" value="1"/>
</dbReference>